<dbReference type="Pfam" id="PF05137">
    <property type="entry name" value="PilN"/>
    <property type="match status" value="1"/>
</dbReference>
<dbReference type="Proteomes" id="UP000051221">
    <property type="component" value="Unassembled WGS sequence"/>
</dbReference>
<name>A0A0Q2SG03_VIBFU</name>
<evidence type="ECO:0000313" key="1">
    <source>
        <dbReference type="EMBL" id="KQH86523.1"/>
    </source>
</evidence>
<comment type="caution">
    <text evidence="1">The sequence shown here is derived from an EMBL/GenBank/DDBJ whole genome shotgun (WGS) entry which is preliminary data.</text>
</comment>
<gene>
    <name evidence="1" type="ORF">AMR76_08190</name>
</gene>
<keyword evidence="2" id="KW-1185">Reference proteome</keyword>
<accession>A0A0Q2SG03</accession>
<protein>
    <submittedName>
        <fullName evidence="1">Pilus assembly protein PilN</fullName>
    </submittedName>
</protein>
<dbReference type="EMBL" id="LKHS01000006">
    <property type="protein sequence ID" value="KQH86523.1"/>
    <property type="molecule type" value="Genomic_DNA"/>
</dbReference>
<dbReference type="PANTHER" id="PTHR40278">
    <property type="entry name" value="DNA UTILIZATION PROTEIN HOFN"/>
    <property type="match status" value="1"/>
</dbReference>
<sequence>MVHDINLMPWREARREAHKRRFAGLCVLAVLAALGLQWGAGAYIDRQTQVQQQRLDFLNQHIRDLDNQIAALKVTEQEHKALLTRLSVVESLQQKRNKTTEFMNLMPQLIPEGVYVDKIKMNGQEIELSGISDSTARLATMLDNLEKSDQLSEVGMHSIVAGNRRFGKQFQSFKVSFLFHASSQQAVSADTGGAHG</sequence>
<organism evidence="1 2">
    <name type="scientific">Vibrio furnissii</name>
    <dbReference type="NCBI Taxonomy" id="29494"/>
    <lineage>
        <taxon>Bacteria</taxon>
        <taxon>Pseudomonadati</taxon>
        <taxon>Pseudomonadota</taxon>
        <taxon>Gammaproteobacteria</taxon>
        <taxon>Vibrionales</taxon>
        <taxon>Vibrionaceae</taxon>
        <taxon>Vibrio</taxon>
    </lineage>
</organism>
<dbReference type="InterPro" id="IPR007813">
    <property type="entry name" value="PilN"/>
</dbReference>
<proteinExistence type="predicted"/>
<dbReference type="AlphaFoldDB" id="A0A0Q2SG03"/>
<evidence type="ECO:0000313" key="2">
    <source>
        <dbReference type="Proteomes" id="UP000051221"/>
    </source>
</evidence>
<dbReference type="InParanoid" id="A0A0Q2SG03"/>
<dbReference type="RefSeq" id="WP_055465837.1">
    <property type="nucleotide sequence ID" value="NZ_CP035696.1"/>
</dbReference>
<dbReference type="InterPro" id="IPR052534">
    <property type="entry name" value="Extracell_DNA_Util/SecSys_Comp"/>
</dbReference>
<dbReference type="GO" id="GO:0043683">
    <property type="term" value="P:type IV pilus assembly"/>
    <property type="evidence" value="ECO:0007669"/>
    <property type="project" value="TreeGrafter"/>
</dbReference>
<dbReference type="PANTHER" id="PTHR40278:SF2">
    <property type="entry name" value="TYPE IV PILUS INNER MEMBRANE COMPONENT PILN"/>
    <property type="match status" value="1"/>
</dbReference>
<dbReference type="GO" id="GO:0043107">
    <property type="term" value="P:type IV pilus-dependent motility"/>
    <property type="evidence" value="ECO:0007669"/>
    <property type="project" value="TreeGrafter"/>
</dbReference>
<reference evidence="1 2" key="1">
    <citation type="submission" date="2015-08" db="EMBL/GenBank/DDBJ databases">
        <title>Antibacterial properties of a collection of Vibrionaceae strains.</title>
        <authorList>
            <person name="Giubergia S."/>
        </authorList>
    </citation>
    <scope>NUCLEOTIDE SEQUENCE [LARGE SCALE GENOMIC DNA]</scope>
    <source>
        <strain evidence="1 2">S0821</strain>
    </source>
</reference>